<feature type="compositionally biased region" description="Polar residues" evidence="1">
    <location>
        <begin position="47"/>
        <end position="62"/>
    </location>
</feature>
<dbReference type="Proteomes" id="UP001187192">
    <property type="component" value="Unassembled WGS sequence"/>
</dbReference>
<dbReference type="AlphaFoldDB" id="A0AA87Z3D0"/>
<evidence type="ECO:0000256" key="1">
    <source>
        <dbReference type="SAM" id="MobiDB-lite"/>
    </source>
</evidence>
<dbReference type="EMBL" id="BTGU01002990">
    <property type="protein sequence ID" value="GMN24874.1"/>
    <property type="molecule type" value="Genomic_DNA"/>
</dbReference>
<reference evidence="2" key="1">
    <citation type="submission" date="2023-07" db="EMBL/GenBank/DDBJ databases">
        <title>draft genome sequence of fig (Ficus carica).</title>
        <authorList>
            <person name="Takahashi T."/>
            <person name="Nishimura K."/>
        </authorList>
    </citation>
    <scope>NUCLEOTIDE SEQUENCE</scope>
</reference>
<accession>A0AA87Z3D0</accession>
<organism evidence="2 3">
    <name type="scientific">Ficus carica</name>
    <name type="common">Common fig</name>
    <dbReference type="NCBI Taxonomy" id="3494"/>
    <lineage>
        <taxon>Eukaryota</taxon>
        <taxon>Viridiplantae</taxon>
        <taxon>Streptophyta</taxon>
        <taxon>Embryophyta</taxon>
        <taxon>Tracheophyta</taxon>
        <taxon>Spermatophyta</taxon>
        <taxon>Magnoliopsida</taxon>
        <taxon>eudicotyledons</taxon>
        <taxon>Gunneridae</taxon>
        <taxon>Pentapetalae</taxon>
        <taxon>rosids</taxon>
        <taxon>fabids</taxon>
        <taxon>Rosales</taxon>
        <taxon>Moraceae</taxon>
        <taxon>Ficeae</taxon>
        <taxon>Ficus</taxon>
    </lineage>
</organism>
<evidence type="ECO:0000313" key="3">
    <source>
        <dbReference type="Proteomes" id="UP001187192"/>
    </source>
</evidence>
<comment type="caution">
    <text evidence="2">The sequence shown here is derived from an EMBL/GenBank/DDBJ whole genome shotgun (WGS) entry which is preliminary data.</text>
</comment>
<proteinExistence type="predicted"/>
<name>A0AA87Z3D0_FICCA</name>
<keyword evidence="3" id="KW-1185">Reference proteome</keyword>
<feature type="region of interest" description="Disordered" evidence="1">
    <location>
        <begin position="34"/>
        <end position="76"/>
    </location>
</feature>
<gene>
    <name evidence="2" type="ORF">TIFTF001_043829</name>
</gene>
<evidence type="ECO:0000313" key="2">
    <source>
        <dbReference type="EMBL" id="GMN24874.1"/>
    </source>
</evidence>
<sequence>MTRSPPRRRQAVDLVSELASVQLMTSPPMVEIGDGYTTRSPPIGAISSHTPLSCRSSQQAASPSMVDLNCRERRKR</sequence>
<protein>
    <submittedName>
        <fullName evidence="2">Uncharacterized protein</fullName>
    </submittedName>
</protein>